<proteinExistence type="inferred from homology"/>
<feature type="domain" description="Flagellar hook protein FlgE/F/G-like D1" evidence="9">
    <location>
        <begin position="95"/>
        <end position="142"/>
    </location>
</feature>
<feature type="domain" description="Flagellar hook protein FlgE D2" evidence="8">
    <location>
        <begin position="178"/>
        <end position="321"/>
    </location>
</feature>
<dbReference type="InterPro" id="IPR037058">
    <property type="entry name" value="Falgellar_hook_FlgE_sf"/>
</dbReference>
<dbReference type="Proteomes" id="UP000264880">
    <property type="component" value="Chromosome"/>
</dbReference>
<dbReference type="GO" id="GO:0009424">
    <property type="term" value="C:bacterial-type flagellum hook"/>
    <property type="evidence" value="ECO:0007669"/>
    <property type="project" value="TreeGrafter"/>
</dbReference>
<evidence type="ECO:0000313" key="12">
    <source>
        <dbReference type="Proteomes" id="UP000095247"/>
    </source>
</evidence>
<evidence type="ECO:0000256" key="3">
    <source>
        <dbReference type="ARBA" id="ARBA00019015"/>
    </source>
</evidence>
<dbReference type="Pfam" id="PF22692">
    <property type="entry name" value="LlgE_F_G_D1"/>
    <property type="match status" value="1"/>
</dbReference>
<evidence type="ECO:0000259" key="6">
    <source>
        <dbReference type="Pfam" id="PF00460"/>
    </source>
</evidence>
<dbReference type="InterPro" id="IPR010930">
    <property type="entry name" value="Flg_bb/hook_C_dom"/>
</dbReference>
<dbReference type="RefSeq" id="WP_008722355.1">
    <property type="nucleotide sequence ID" value="NZ_CP019914.1"/>
</dbReference>
<dbReference type="eggNOG" id="COG1749">
    <property type="taxonomic scope" value="Bacteria"/>
</dbReference>
<keyword evidence="11" id="KW-0969">Cilium</keyword>
<keyword evidence="13" id="KW-1185">Reference proteome</keyword>
<dbReference type="Pfam" id="PF00460">
    <property type="entry name" value="Flg_bb_rod"/>
    <property type="match status" value="1"/>
</dbReference>
<evidence type="ECO:0000259" key="7">
    <source>
        <dbReference type="Pfam" id="PF06429"/>
    </source>
</evidence>
<gene>
    <name evidence="11" type="ORF">BFL38_04900</name>
    <name evidence="10" type="ORF">BHAMNSH16_09505</name>
</gene>
<dbReference type="InterPro" id="IPR011491">
    <property type="entry name" value="FlgE_D2"/>
</dbReference>
<reference evidence="10 13" key="2">
    <citation type="submission" date="2017-02" db="EMBL/GenBank/DDBJ databases">
        <title>Complete genome sequence of Brachyspira hampsonii genomovar I strain NSH-16 (ATCC BAA-2463).</title>
        <authorList>
            <person name="Mirajkar N.S."/>
            <person name="Gebhart C.J."/>
        </authorList>
    </citation>
    <scope>NUCLEOTIDE SEQUENCE [LARGE SCALE GENOMIC DNA]</scope>
    <source>
        <strain evidence="10 13">NSH-16</strain>
    </source>
</reference>
<accession>A0A1E5ND41</accession>
<dbReference type="Proteomes" id="UP000095247">
    <property type="component" value="Unassembled WGS sequence"/>
</dbReference>
<dbReference type="InterPro" id="IPR020013">
    <property type="entry name" value="Flagellar_FlgE/F/G"/>
</dbReference>
<name>A0A1E5ND41_9SPIR</name>
<dbReference type="KEGG" id="bhp:BHAMNSH16_09505"/>
<dbReference type="AlphaFoldDB" id="A0A1E5ND41"/>
<feature type="domain" description="Flagellar basal body rod protein N-terminal" evidence="6">
    <location>
        <begin position="8"/>
        <end position="35"/>
    </location>
</feature>
<evidence type="ECO:0000256" key="1">
    <source>
        <dbReference type="ARBA" id="ARBA00004117"/>
    </source>
</evidence>
<keyword evidence="11" id="KW-0966">Cell projection</keyword>
<comment type="similarity">
    <text evidence="2 5">Belongs to the flagella basal body rod proteins family.</text>
</comment>
<dbReference type="InterPro" id="IPR037925">
    <property type="entry name" value="FlgE/F/G-like"/>
</dbReference>
<sequence>MMRSLFAGVSGLQNHQTRMDVVGNNIANVNTYGFKRGRVTFKDMISQSLSGAAKPQEDRGGINPQQVGLGMMVATIDTIHTQGALQVTGVNTDLAIQGEGFFIEKRGNNSYYTRNGAFSLDRDGYLVNPSIGYKVQGWNAVLNPETGEMELNTSAGVEDLIIPVGSKDPARATANTKYFCNLQKSGETHQSDLTIYDSTGIPRQLRATFTRTDVNRWDMTIDIPDATEGSVSVSAGDPVEGGGNNTFQLVFNDAGSLISVSDGTNTQTEGVLMPNVSFTYQGTEGEVNQTINLTMGEVGLFNGITQFESPSTTKAIEQDGYTMGMLEGFSFDDSGQITGVFTNGNRKTLGQVALAKFNNAGGLEKAGDTLFVASNNSGAANIGTAAAEGRGSLKAGALEMSNVDLSEQFTDMIVTQRGFQSNARTITTADQMLQEVIALKR</sequence>
<dbReference type="GeneID" id="66487127"/>
<feature type="domain" description="Flagellar basal-body/hook protein C-terminal" evidence="7">
    <location>
        <begin position="395"/>
        <end position="438"/>
    </location>
</feature>
<dbReference type="InterPro" id="IPR001444">
    <property type="entry name" value="Flag_bb_rod_N"/>
</dbReference>
<dbReference type="GO" id="GO:0005829">
    <property type="term" value="C:cytosol"/>
    <property type="evidence" value="ECO:0007669"/>
    <property type="project" value="TreeGrafter"/>
</dbReference>
<dbReference type="GO" id="GO:0071978">
    <property type="term" value="P:bacterial-type flagellum-dependent swarming motility"/>
    <property type="evidence" value="ECO:0007669"/>
    <property type="project" value="TreeGrafter"/>
</dbReference>
<evidence type="ECO:0000256" key="4">
    <source>
        <dbReference type="ARBA" id="ARBA00023143"/>
    </source>
</evidence>
<comment type="function">
    <text evidence="5">A flexible structure which links the flagellar filament to the drive apparatus in the basal body.</text>
</comment>
<dbReference type="GO" id="GO:0009425">
    <property type="term" value="C:bacterial-type flagellum basal body"/>
    <property type="evidence" value="ECO:0007669"/>
    <property type="project" value="UniProtKB-SubCell"/>
</dbReference>
<evidence type="ECO:0000313" key="11">
    <source>
        <dbReference type="EMBL" id="OEJ14074.1"/>
    </source>
</evidence>
<comment type="subcellular location">
    <subcellularLocation>
        <location evidence="1 5">Bacterial flagellum basal body</location>
    </subcellularLocation>
</comment>
<dbReference type="PANTHER" id="PTHR30435:SF1">
    <property type="entry name" value="FLAGELLAR HOOK PROTEIN FLGE"/>
    <property type="match status" value="1"/>
</dbReference>
<dbReference type="Pfam" id="PF06429">
    <property type="entry name" value="Flg_bbr_C"/>
    <property type="match status" value="1"/>
</dbReference>
<evidence type="ECO:0000313" key="13">
    <source>
        <dbReference type="Proteomes" id="UP000264880"/>
    </source>
</evidence>
<dbReference type="InterPro" id="IPR053967">
    <property type="entry name" value="LlgE_F_G-like_D1"/>
</dbReference>
<evidence type="ECO:0000259" key="9">
    <source>
        <dbReference type="Pfam" id="PF22692"/>
    </source>
</evidence>
<dbReference type="Pfam" id="PF07559">
    <property type="entry name" value="FlgE_D2"/>
    <property type="match status" value="1"/>
</dbReference>
<dbReference type="PROSITE" id="PS00588">
    <property type="entry name" value="FLAGELLA_BB_ROD"/>
    <property type="match status" value="1"/>
</dbReference>
<protein>
    <recommendedName>
        <fullName evidence="3 5">Flagellar hook protein FlgE</fullName>
    </recommendedName>
</protein>
<keyword evidence="11" id="KW-0282">Flagellum</keyword>
<dbReference type="Gene3D" id="2.60.98.20">
    <property type="entry name" value="Flagellar hook protein FlgE"/>
    <property type="match status" value="1"/>
</dbReference>
<reference evidence="11 12" key="1">
    <citation type="submission" date="2016-08" db="EMBL/GenBank/DDBJ databases">
        <title>Characterization and recognition of Brachyspira hampsonii sp. nov., a novel intestinal spirochete that is pathogenic to pigs.</title>
        <authorList>
            <person name="Mirajkar N."/>
            <person name="La T."/>
            <person name="Phillips N."/>
            <person name="Hampson D."/>
            <person name="Gebhart C."/>
        </authorList>
    </citation>
    <scope>NUCLEOTIDE SEQUENCE [LARGE SCALE GENOMIC DNA]</scope>
    <source>
        <strain evidence="11 12">P280/1</strain>
    </source>
</reference>
<dbReference type="OrthoDB" id="9804559at2"/>
<dbReference type="NCBIfam" id="TIGR03506">
    <property type="entry name" value="FlgEFG_subfam"/>
    <property type="match status" value="1"/>
</dbReference>
<evidence type="ECO:0000259" key="8">
    <source>
        <dbReference type="Pfam" id="PF07559"/>
    </source>
</evidence>
<keyword evidence="4 5" id="KW-0975">Bacterial flagellum</keyword>
<organism evidence="11 12">
    <name type="scientific">Brachyspira hampsonii</name>
    <dbReference type="NCBI Taxonomy" id="1287055"/>
    <lineage>
        <taxon>Bacteria</taxon>
        <taxon>Pseudomonadati</taxon>
        <taxon>Spirochaetota</taxon>
        <taxon>Spirochaetia</taxon>
        <taxon>Brachyspirales</taxon>
        <taxon>Brachyspiraceae</taxon>
        <taxon>Brachyspira</taxon>
    </lineage>
</organism>
<evidence type="ECO:0000313" key="10">
    <source>
        <dbReference type="EMBL" id="ASJ21861.1"/>
    </source>
</evidence>
<evidence type="ECO:0000256" key="2">
    <source>
        <dbReference type="ARBA" id="ARBA00009677"/>
    </source>
</evidence>
<evidence type="ECO:0000256" key="5">
    <source>
        <dbReference type="RuleBase" id="RU362116"/>
    </source>
</evidence>
<dbReference type="InterPro" id="IPR019776">
    <property type="entry name" value="Flagellar_basal_body_rod_CS"/>
</dbReference>
<dbReference type="NCBIfam" id="NF004241">
    <property type="entry name" value="PRK05682.1-5"/>
    <property type="match status" value="1"/>
</dbReference>
<dbReference type="SUPFAM" id="SSF117143">
    <property type="entry name" value="Flagellar hook protein flgE"/>
    <property type="match status" value="1"/>
</dbReference>
<dbReference type="EMBL" id="MDCO01000012">
    <property type="protein sequence ID" value="OEJ14074.1"/>
    <property type="molecule type" value="Genomic_DNA"/>
</dbReference>
<dbReference type="EMBL" id="CP019914">
    <property type="protein sequence ID" value="ASJ21861.1"/>
    <property type="molecule type" value="Genomic_DNA"/>
</dbReference>
<dbReference type="PANTHER" id="PTHR30435">
    <property type="entry name" value="FLAGELLAR PROTEIN"/>
    <property type="match status" value="1"/>
</dbReference>